<dbReference type="Pfam" id="PF04865">
    <property type="entry name" value="Baseplate_J"/>
    <property type="match status" value="1"/>
</dbReference>
<gene>
    <name evidence="2" type="ORF">F4148_01590</name>
</gene>
<sequence length="357" mass="38969">VLPAATVTLVPGQRTLETTVLLTADPQLEASDLEQGLLSARLIETTVEATGTVSTTGSGWSEVELAQGMVVFTNQTNRTVRIPAGTIVSTSTGDDVDFRILEDLEIPGPLGTQAEVEIEATEPGILGNVPSNRITTVAGGLRTRVRVTNPEATSGGANTRVRLVTQEDRDRLLDQVYSGIREVAYERLSVELGPDEWMPEDTILTYITAQFFDQFNDEPADELNLTLRVLIQGSVINRSESEEAAMVALRAQVPERGQLVAESIKFTVEPNTVVTGRTLRYSMTASGNYVIPIEVRAVSRAVTGLNTEEAARRLQDDWLLAREPEFYQDPAWFGTLPQIASRIQVRVELSEAARSGQ</sequence>
<feature type="domain" description="Baseplate protein J-like barrel" evidence="1">
    <location>
        <begin position="70"/>
        <end position="156"/>
    </location>
</feature>
<comment type="caution">
    <text evidence="2">The sequence shown here is derived from an EMBL/GenBank/DDBJ whole genome shotgun (WGS) entry which is preliminary data.</text>
</comment>
<evidence type="ECO:0000313" key="2">
    <source>
        <dbReference type="EMBL" id="MYH60502.1"/>
    </source>
</evidence>
<dbReference type="AlphaFoldDB" id="A0A6B1FSA7"/>
<dbReference type="InterPro" id="IPR006949">
    <property type="entry name" value="Barrel_Baseplate_J-like"/>
</dbReference>
<evidence type="ECO:0000259" key="1">
    <source>
        <dbReference type="Pfam" id="PF04865"/>
    </source>
</evidence>
<protein>
    <recommendedName>
        <fullName evidence="1">Baseplate protein J-like barrel domain-containing protein</fullName>
    </recommendedName>
</protein>
<accession>A0A6B1FSA7</accession>
<dbReference type="EMBL" id="VYDA01000059">
    <property type="protein sequence ID" value="MYH60502.1"/>
    <property type="molecule type" value="Genomic_DNA"/>
</dbReference>
<proteinExistence type="predicted"/>
<reference evidence="2" key="1">
    <citation type="submission" date="2019-09" db="EMBL/GenBank/DDBJ databases">
        <title>Characterisation of the sponge microbiome using genome-centric metagenomics.</title>
        <authorList>
            <person name="Engelberts J.P."/>
            <person name="Robbins S.J."/>
            <person name="De Goeij J.M."/>
            <person name="Aranda M."/>
            <person name="Bell S.C."/>
            <person name="Webster N.S."/>
        </authorList>
    </citation>
    <scope>NUCLEOTIDE SEQUENCE</scope>
    <source>
        <strain evidence="2">SB0675_bin_29</strain>
    </source>
</reference>
<name>A0A6B1FSA7_9CHLR</name>
<organism evidence="2">
    <name type="scientific">Caldilineaceae bacterium SB0675_bin_29</name>
    <dbReference type="NCBI Taxonomy" id="2605266"/>
    <lineage>
        <taxon>Bacteria</taxon>
        <taxon>Bacillati</taxon>
        <taxon>Chloroflexota</taxon>
        <taxon>Caldilineae</taxon>
        <taxon>Caldilineales</taxon>
        <taxon>Caldilineaceae</taxon>
    </lineage>
</organism>
<feature type="non-terminal residue" evidence="2">
    <location>
        <position position="1"/>
    </location>
</feature>